<dbReference type="InterPro" id="IPR029044">
    <property type="entry name" value="Nucleotide-diphossugar_trans"/>
</dbReference>
<accession>A0A417Y5N9</accession>
<dbReference type="RefSeq" id="WP_118923717.1">
    <property type="nucleotide sequence ID" value="NZ_QXGH01000011.1"/>
</dbReference>
<dbReference type="AlphaFoldDB" id="A0A417Y5N9"/>
<dbReference type="OrthoDB" id="4917821at2"/>
<dbReference type="SUPFAM" id="SSF53448">
    <property type="entry name" value="Nucleotide-diphospho-sugar transferases"/>
    <property type="match status" value="1"/>
</dbReference>
<proteinExistence type="predicted"/>
<protein>
    <recommendedName>
        <fullName evidence="3">Glycosyltransferase family 2 protein</fullName>
    </recommendedName>
</protein>
<dbReference type="EMBL" id="QXGH01000011">
    <property type="protein sequence ID" value="RHW27866.1"/>
    <property type="molecule type" value="Genomic_DNA"/>
</dbReference>
<organism evidence="1 2">
    <name type="scientific">Nocardioides immobilis</name>
    <dbReference type="NCBI Taxonomy" id="2049295"/>
    <lineage>
        <taxon>Bacteria</taxon>
        <taxon>Bacillati</taxon>
        <taxon>Actinomycetota</taxon>
        <taxon>Actinomycetes</taxon>
        <taxon>Propionibacteriales</taxon>
        <taxon>Nocardioidaceae</taxon>
        <taxon>Nocardioides</taxon>
    </lineage>
</organism>
<dbReference type="Proteomes" id="UP000283644">
    <property type="component" value="Unassembled WGS sequence"/>
</dbReference>
<keyword evidence="2" id="KW-1185">Reference proteome</keyword>
<name>A0A417Y5N9_9ACTN</name>
<sequence length="301" mass="34459">MISPVIRNREGIEEFDVTWPWAQRVLPPGMTAVLRVRNEARSLPWVLPRLLRSVDHVVLIDNCSDDGTATVGAEVAMKNDASDRISIVEYPFEVSRCGPEHLETPADSVHSLTHFYNWSFSQVQTRYSLKWDGDMVLTPEGASMLRDLGWQISAVETVVLFQHHPLYIESPQVAYLDLKLRNVEPWIYPMGPESIYLKGFDWEIRSHPAEAERITMPPGLCFELKWLDTDEFAHWTSIEAFHPERSPRKVREYDVFTKLRAGLYAELEPDFLYRVEAPAGVHVIDHVAHRGLAEALAAVTR</sequence>
<evidence type="ECO:0000313" key="1">
    <source>
        <dbReference type="EMBL" id="RHW27866.1"/>
    </source>
</evidence>
<evidence type="ECO:0000313" key="2">
    <source>
        <dbReference type="Proteomes" id="UP000283644"/>
    </source>
</evidence>
<reference evidence="1 2" key="1">
    <citation type="submission" date="2018-09" db="EMBL/GenBank/DDBJ databases">
        <title>Genome sequencing of Nocardioides immobilis CCTCC AB 2017083 for comparison to Nocardioides silvaticus.</title>
        <authorList>
            <person name="Li C."/>
            <person name="Wang G."/>
        </authorList>
    </citation>
    <scope>NUCLEOTIDE SEQUENCE [LARGE SCALE GENOMIC DNA]</scope>
    <source>
        <strain evidence="1 2">CCTCC AB 2017083</strain>
    </source>
</reference>
<comment type="caution">
    <text evidence="1">The sequence shown here is derived from an EMBL/GenBank/DDBJ whole genome shotgun (WGS) entry which is preliminary data.</text>
</comment>
<evidence type="ECO:0008006" key="3">
    <source>
        <dbReference type="Google" id="ProtNLM"/>
    </source>
</evidence>
<gene>
    <name evidence="1" type="ORF">D0Z08_06125</name>
</gene>